<evidence type="ECO:0000313" key="2">
    <source>
        <dbReference type="Proteomes" id="UP001165160"/>
    </source>
</evidence>
<dbReference type="EMBL" id="BRXX01000037">
    <property type="protein sequence ID" value="GMH84389.1"/>
    <property type="molecule type" value="Genomic_DNA"/>
</dbReference>
<accession>A0A9W7B5C2</accession>
<dbReference type="Proteomes" id="UP001165160">
    <property type="component" value="Unassembled WGS sequence"/>
</dbReference>
<name>A0A9W7B5C2_9STRA</name>
<protein>
    <submittedName>
        <fullName evidence="1">Uncharacterized protein</fullName>
    </submittedName>
</protein>
<proteinExistence type="predicted"/>
<dbReference type="AlphaFoldDB" id="A0A9W7B5C2"/>
<keyword evidence="2" id="KW-1185">Reference proteome</keyword>
<organism evidence="1 2">
    <name type="scientific">Triparma verrucosa</name>
    <dbReference type="NCBI Taxonomy" id="1606542"/>
    <lineage>
        <taxon>Eukaryota</taxon>
        <taxon>Sar</taxon>
        <taxon>Stramenopiles</taxon>
        <taxon>Ochrophyta</taxon>
        <taxon>Bolidophyceae</taxon>
        <taxon>Parmales</taxon>
        <taxon>Triparmaceae</taxon>
        <taxon>Triparma</taxon>
    </lineage>
</organism>
<gene>
    <name evidence="1" type="ORF">TrVE_jg5144</name>
</gene>
<comment type="caution">
    <text evidence="1">The sequence shown here is derived from an EMBL/GenBank/DDBJ whole genome shotgun (WGS) entry which is preliminary data.</text>
</comment>
<reference evidence="2" key="1">
    <citation type="journal article" date="2023" name="Commun. Biol.">
        <title>Genome analysis of Parmales, the sister group of diatoms, reveals the evolutionary specialization of diatoms from phago-mixotrophs to photoautotrophs.</title>
        <authorList>
            <person name="Ban H."/>
            <person name="Sato S."/>
            <person name="Yoshikawa S."/>
            <person name="Yamada K."/>
            <person name="Nakamura Y."/>
            <person name="Ichinomiya M."/>
            <person name="Sato N."/>
            <person name="Blanc-Mathieu R."/>
            <person name="Endo H."/>
            <person name="Kuwata A."/>
            <person name="Ogata H."/>
        </authorList>
    </citation>
    <scope>NUCLEOTIDE SEQUENCE [LARGE SCALE GENOMIC DNA]</scope>
    <source>
        <strain evidence="2">NIES 3699</strain>
    </source>
</reference>
<evidence type="ECO:0000313" key="1">
    <source>
        <dbReference type="EMBL" id="GMH84389.1"/>
    </source>
</evidence>
<sequence>MAEKGEQNHVAAAHNYEQRIKVENEAALIWCKNWGTLYAKDEPQDYDGKIAKLEGELKKIPAAALATNNMMSYHGDPAFQEPQWQNYGKKTFGKFENFGDFEELDPKYKPRLK</sequence>